<name>A0A0K2TCN1_LEPSM</name>
<dbReference type="EMBL" id="HACA01006407">
    <property type="protein sequence ID" value="CDW23768.1"/>
    <property type="molecule type" value="Transcribed_RNA"/>
</dbReference>
<protein>
    <submittedName>
        <fullName evidence="1">Uncharacterized protein</fullName>
    </submittedName>
</protein>
<accession>A0A0K2TCN1</accession>
<reference evidence="1" key="1">
    <citation type="submission" date="2014-05" db="EMBL/GenBank/DDBJ databases">
        <authorList>
            <person name="Chronopoulou M."/>
        </authorList>
    </citation>
    <scope>NUCLEOTIDE SEQUENCE</scope>
    <source>
        <tissue evidence="1">Whole organism</tissue>
    </source>
</reference>
<proteinExistence type="predicted"/>
<organism evidence="1">
    <name type="scientific">Lepeophtheirus salmonis</name>
    <name type="common">Salmon louse</name>
    <name type="synonym">Caligus salmonis</name>
    <dbReference type="NCBI Taxonomy" id="72036"/>
    <lineage>
        <taxon>Eukaryota</taxon>
        <taxon>Metazoa</taxon>
        <taxon>Ecdysozoa</taxon>
        <taxon>Arthropoda</taxon>
        <taxon>Crustacea</taxon>
        <taxon>Multicrustacea</taxon>
        <taxon>Hexanauplia</taxon>
        <taxon>Copepoda</taxon>
        <taxon>Siphonostomatoida</taxon>
        <taxon>Caligidae</taxon>
        <taxon>Lepeophtheirus</taxon>
    </lineage>
</organism>
<sequence>FVITESGFMWTRSVKSTATSQSSSLIDVPYPNSFFTPNNFPNCFNSATFIEQMKGGFDVPLAD</sequence>
<dbReference type="AlphaFoldDB" id="A0A0K2TCN1"/>
<evidence type="ECO:0000313" key="1">
    <source>
        <dbReference type="EMBL" id="CDW23768.1"/>
    </source>
</evidence>
<feature type="non-terminal residue" evidence="1">
    <location>
        <position position="1"/>
    </location>
</feature>